<dbReference type="GO" id="GO:0016491">
    <property type="term" value="F:oxidoreductase activity"/>
    <property type="evidence" value="ECO:0007669"/>
    <property type="project" value="UniProtKB-KW"/>
</dbReference>
<dbReference type="GO" id="GO:0046872">
    <property type="term" value="F:metal ion binding"/>
    <property type="evidence" value="ECO:0007669"/>
    <property type="project" value="UniProtKB-KW"/>
</dbReference>
<reference evidence="6" key="1">
    <citation type="submission" date="2015-05" db="UniProtKB">
        <authorList>
            <consortium name="EnsemblMetazoa"/>
        </authorList>
    </citation>
    <scope>IDENTIFICATION</scope>
</reference>
<dbReference type="PANTHER" id="PTHR11709">
    <property type="entry name" value="MULTI-COPPER OXIDASE"/>
    <property type="match status" value="1"/>
</dbReference>
<dbReference type="PANTHER" id="PTHR11709:SF394">
    <property type="entry name" value="FI03373P-RELATED"/>
    <property type="match status" value="1"/>
</dbReference>
<sequence length="139" mass="14859">LIFQESSSSWNQLAAQVGSKNQPPVTTFNVEQGKTYRFRVINAGSVACHMSVFIQSHRLTVVGGEGDRDIEPTTVDIINVNSGEKFDILLNASQTVGSYWIAVKGAGNCNVSKQLAILRYVGAPPMPAANSNITPPGPV</sequence>
<keyword evidence="4" id="KW-0186">Copper</keyword>
<evidence type="ECO:0000259" key="5">
    <source>
        <dbReference type="Pfam" id="PF00394"/>
    </source>
</evidence>
<dbReference type="SUPFAM" id="SSF49503">
    <property type="entry name" value="Cupredoxins"/>
    <property type="match status" value="1"/>
</dbReference>
<keyword evidence="7" id="KW-1185">Reference proteome</keyword>
<dbReference type="InParanoid" id="T1HME5"/>
<protein>
    <submittedName>
        <fullName evidence="6">Plastocyanin-like domain-containing protein</fullName>
    </submittedName>
</protein>
<dbReference type="STRING" id="13249.T1HME5"/>
<dbReference type="InterPro" id="IPR008972">
    <property type="entry name" value="Cupredoxin"/>
</dbReference>
<organism evidence="6 7">
    <name type="scientific">Rhodnius prolixus</name>
    <name type="common">Triatomid bug</name>
    <dbReference type="NCBI Taxonomy" id="13249"/>
    <lineage>
        <taxon>Eukaryota</taxon>
        <taxon>Metazoa</taxon>
        <taxon>Ecdysozoa</taxon>
        <taxon>Arthropoda</taxon>
        <taxon>Hexapoda</taxon>
        <taxon>Insecta</taxon>
        <taxon>Pterygota</taxon>
        <taxon>Neoptera</taxon>
        <taxon>Paraneoptera</taxon>
        <taxon>Hemiptera</taxon>
        <taxon>Heteroptera</taxon>
        <taxon>Panheteroptera</taxon>
        <taxon>Cimicomorpha</taxon>
        <taxon>Reduviidae</taxon>
        <taxon>Triatominae</taxon>
        <taxon>Rhodnius</taxon>
    </lineage>
</organism>
<keyword evidence="2" id="KW-0479">Metal-binding</keyword>
<evidence type="ECO:0000313" key="6">
    <source>
        <dbReference type="EnsemblMetazoa" id="RPRC005219-PA"/>
    </source>
</evidence>
<dbReference type="EnsemblMetazoa" id="RPRC005219-RA">
    <property type="protein sequence ID" value="RPRC005219-PA"/>
    <property type="gene ID" value="RPRC005219"/>
</dbReference>
<dbReference type="AlphaFoldDB" id="T1HME5"/>
<feature type="domain" description="Plastocyanin-like" evidence="5">
    <location>
        <begin position="21"/>
        <end position="123"/>
    </location>
</feature>
<dbReference type="Gene3D" id="2.60.40.420">
    <property type="entry name" value="Cupredoxins - blue copper proteins"/>
    <property type="match status" value="1"/>
</dbReference>
<comment type="similarity">
    <text evidence="1">Belongs to the multicopper oxidase family.</text>
</comment>
<evidence type="ECO:0000256" key="4">
    <source>
        <dbReference type="ARBA" id="ARBA00023008"/>
    </source>
</evidence>
<dbReference type="CDD" id="cd13884">
    <property type="entry name" value="CuRO_2_tcLCC_insect_like"/>
    <property type="match status" value="1"/>
</dbReference>
<name>T1HME5_RHOPR</name>
<accession>T1HME5</accession>
<dbReference type="eggNOG" id="KOG1263">
    <property type="taxonomic scope" value="Eukaryota"/>
</dbReference>
<keyword evidence="3" id="KW-0560">Oxidoreductase</keyword>
<dbReference type="InterPro" id="IPR001117">
    <property type="entry name" value="Cu-oxidase_2nd"/>
</dbReference>
<evidence type="ECO:0000256" key="1">
    <source>
        <dbReference type="ARBA" id="ARBA00010609"/>
    </source>
</evidence>
<dbReference type="FunFam" id="2.60.40.420:FF:000045">
    <property type="entry name" value="Laccase 2"/>
    <property type="match status" value="1"/>
</dbReference>
<dbReference type="HOGENOM" id="CLU_1850207_0_0_1"/>
<evidence type="ECO:0000256" key="2">
    <source>
        <dbReference type="ARBA" id="ARBA00022723"/>
    </source>
</evidence>
<dbReference type="GO" id="GO:0005886">
    <property type="term" value="C:plasma membrane"/>
    <property type="evidence" value="ECO:0007669"/>
    <property type="project" value="TreeGrafter"/>
</dbReference>
<proteinExistence type="inferred from homology"/>
<dbReference type="InterPro" id="IPR045087">
    <property type="entry name" value="Cu-oxidase_fam"/>
</dbReference>
<evidence type="ECO:0000313" key="7">
    <source>
        <dbReference type="Proteomes" id="UP000015103"/>
    </source>
</evidence>
<dbReference type="VEuPathDB" id="VectorBase:RPRC005219"/>
<dbReference type="Pfam" id="PF00394">
    <property type="entry name" value="Cu-oxidase"/>
    <property type="match status" value="1"/>
</dbReference>
<dbReference type="GO" id="GO:0006826">
    <property type="term" value="P:iron ion transport"/>
    <property type="evidence" value="ECO:0007669"/>
    <property type="project" value="TreeGrafter"/>
</dbReference>
<dbReference type="EMBL" id="ACPB03027850">
    <property type="status" value="NOT_ANNOTATED_CDS"/>
    <property type="molecule type" value="Genomic_DNA"/>
</dbReference>
<dbReference type="Proteomes" id="UP000015103">
    <property type="component" value="Unassembled WGS sequence"/>
</dbReference>
<evidence type="ECO:0000256" key="3">
    <source>
        <dbReference type="ARBA" id="ARBA00023002"/>
    </source>
</evidence>